<dbReference type="RefSeq" id="WP_112706503.1">
    <property type="nucleotide sequence ID" value="NZ_QMEU01000001.1"/>
</dbReference>
<name>A0A329L1M4_9MYCO</name>
<organism evidence="1 2">
    <name type="scientific">Mycobacterium colombiense</name>
    <dbReference type="NCBI Taxonomy" id="339268"/>
    <lineage>
        <taxon>Bacteria</taxon>
        <taxon>Bacillati</taxon>
        <taxon>Actinomycetota</taxon>
        <taxon>Actinomycetes</taxon>
        <taxon>Mycobacteriales</taxon>
        <taxon>Mycobacteriaceae</taxon>
        <taxon>Mycobacterium</taxon>
        <taxon>Mycobacterium avium complex (MAC)</taxon>
    </lineage>
</organism>
<accession>A0A329L1M4</accession>
<proteinExistence type="predicted"/>
<dbReference type="AlphaFoldDB" id="A0A329L1M4"/>
<comment type="caution">
    <text evidence="1">The sequence shown here is derived from an EMBL/GenBank/DDBJ whole genome shotgun (WGS) entry which is preliminary data.</text>
</comment>
<evidence type="ECO:0000313" key="2">
    <source>
        <dbReference type="Proteomes" id="UP000250347"/>
    </source>
</evidence>
<evidence type="ECO:0000313" key="1">
    <source>
        <dbReference type="EMBL" id="RAV00673.1"/>
    </source>
</evidence>
<reference evidence="1 2" key="1">
    <citation type="submission" date="2018-06" db="EMBL/GenBank/DDBJ databases">
        <title>NTM in soil in Japan.</title>
        <authorList>
            <person name="Ohya K."/>
        </authorList>
    </citation>
    <scope>NUCLEOTIDE SEQUENCE [LARGE SCALE GENOMIC DNA]</scope>
    <source>
        <strain evidence="1 2">GF76</strain>
    </source>
</reference>
<dbReference type="Proteomes" id="UP000250347">
    <property type="component" value="Unassembled WGS sequence"/>
</dbReference>
<sequence>MIVTRADLQLTAELCHRIMDDPVTDEPTRELARRVNDRVGWSLCYDVFLTDGEVPCETWGMVWPQFYEVEVENFIDQLPDRAKQPTLLLMARKAAKLVDTHGYSPAYRLDTLKSLEAITDTLRRLAFEHEEVTT</sequence>
<protein>
    <submittedName>
        <fullName evidence="1">Uncharacterized protein</fullName>
    </submittedName>
</protein>
<dbReference type="EMBL" id="QMEU01000001">
    <property type="protein sequence ID" value="RAV00673.1"/>
    <property type="molecule type" value="Genomic_DNA"/>
</dbReference>
<gene>
    <name evidence="1" type="ORF">DQP58_00085</name>
</gene>